<evidence type="ECO:0000256" key="1">
    <source>
        <dbReference type="ARBA" id="ARBA00004071"/>
    </source>
</evidence>
<keyword evidence="6" id="KW-0326">Glycosidase</keyword>
<feature type="signal peptide" evidence="7">
    <location>
        <begin position="1"/>
        <end position="23"/>
    </location>
</feature>
<dbReference type="GeneID" id="101991115"/>
<feature type="chain" id="PRO_5046018099" description="alpha-L-fucosidase" evidence="7">
    <location>
        <begin position="24"/>
        <end position="402"/>
    </location>
</feature>
<evidence type="ECO:0000313" key="10">
    <source>
        <dbReference type="RefSeq" id="XP_005361082.1"/>
    </source>
</evidence>
<dbReference type="PANTHER" id="PTHR10030:SF45">
    <property type="entry name" value="PLASMA ALPHA-L-FUCOSIDASE"/>
    <property type="match status" value="1"/>
</dbReference>
<gene>
    <name evidence="10" type="primary">Fuca2</name>
</gene>
<accession>A0ABM0L8G4</accession>
<feature type="domain" description="Glycoside hydrolase family 29 N-terminal" evidence="8">
    <location>
        <begin position="22"/>
        <end position="318"/>
    </location>
</feature>
<keyword evidence="9" id="KW-1185">Reference proteome</keyword>
<dbReference type="PROSITE" id="PS00385">
    <property type="entry name" value="ALPHA_L_FUCOSIDASE"/>
    <property type="match status" value="1"/>
</dbReference>
<evidence type="ECO:0000259" key="8">
    <source>
        <dbReference type="Pfam" id="PF01120"/>
    </source>
</evidence>
<proteinExistence type="inferred from homology"/>
<dbReference type="InterPro" id="IPR000933">
    <property type="entry name" value="Glyco_hydro_29"/>
</dbReference>
<evidence type="ECO:0000313" key="9">
    <source>
        <dbReference type="Proteomes" id="UP000694915"/>
    </source>
</evidence>
<sequence>MLTRMRLALLLLLLQLLPLLSKCRTTSPPRYDPTWESLDSRPLPFWFDQAKFGIFIHWGVFSVPSFGSEWFWWYWQKEKRPKFVDFMNNNYPPGFRYEDFGVQFTAKYFNANHWADILQASGAKYVVLTSKHHEGFTLWGSKYSWNWNAVDEGPKRDVIKELEVAVRNNTALRFGLYYSLFEWFHPLFLEDEASVFEKRYFPTSKTLPELYELVNKYQPDVLWADGDGGAPDQYWNSTGFLAWLYNESPVRNMVVTNDRWGAGSICQHGGYYTCSDRYNPGHLLPHKWENCMTIDKFSWGYRREAGIGDYLTIEELVKVQYTTKPEKKIVYAIFLKWPISGKLFLGQPVGSLGETEVELLGHGQPLTWASSKPNGITVELPHLSFHQMPCRWGWTLALTNVT</sequence>
<name>A0ABM0L8G4_MICOH</name>
<dbReference type="InterPro" id="IPR057739">
    <property type="entry name" value="Glyco_hydro_29_N"/>
</dbReference>
<organism evidence="9 10">
    <name type="scientific">Microtus ochrogaster</name>
    <name type="common">Prairie vole</name>
    <dbReference type="NCBI Taxonomy" id="79684"/>
    <lineage>
        <taxon>Eukaryota</taxon>
        <taxon>Metazoa</taxon>
        <taxon>Chordata</taxon>
        <taxon>Craniata</taxon>
        <taxon>Vertebrata</taxon>
        <taxon>Euteleostomi</taxon>
        <taxon>Mammalia</taxon>
        <taxon>Eutheria</taxon>
        <taxon>Euarchontoglires</taxon>
        <taxon>Glires</taxon>
        <taxon>Rodentia</taxon>
        <taxon>Myomorpha</taxon>
        <taxon>Muroidea</taxon>
        <taxon>Cricetidae</taxon>
        <taxon>Arvicolinae</taxon>
        <taxon>Microtus</taxon>
    </lineage>
</organism>
<dbReference type="SUPFAM" id="SSF51445">
    <property type="entry name" value="(Trans)glycosidases"/>
    <property type="match status" value="1"/>
</dbReference>
<dbReference type="RefSeq" id="XP_005361082.1">
    <property type="nucleotide sequence ID" value="XM_005361025.3"/>
</dbReference>
<evidence type="ECO:0000256" key="5">
    <source>
        <dbReference type="ARBA" id="ARBA00022801"/>
    </source>
</evidence>
<dbReference type="PANTHER" id="PTHR10030">
    <property type="entry name" value="ALPHA-L-FUCOSIDASE"/>
    <property type="match status" value="1"/>
</dbReference>
<evidence type="ECO:0000256" key="3">
    <source>
        <dbReference type="ARBA" id="ARBA00012662"/>
    </source>
</evidence>
<dbReference type="Pfam" id="PF01120">
    <property type="entry name" value="Alpha_L_fucos"/>
    <property type="match status" value="1"/>
</dbReference>
<dbReference type="SMART" id="SM00812">
    <property type="entry name" value="Alpha_L_fucos"/>
    <property type="match status" value="1"/>
</dbReference>
<dbReference type="InterPro" id="IPR018526">
    <property type="entry name" value="Glyco_hydro_29_CS"/>
</dbReference>
<comment type="similarity">
    <text evidence="2">Belongs to the glycosyl hydrolase 29 family.</text>
</comment>
<protein>
    <recommendedName>
        <fullName evidence="3">alpha-L-fucosidase</fullName>
        <ecNumber evidence="3">3.2.1.51</ecNumber>
    </recommendedName>
</protein>
<dbReference type="EC" id="3.2.1.51" evidence="3"/>
<keyword evidence="4 7" id="KW-0732">Signal</keyword>
<evidence type="ECO:0000256" key="4">
    <source>
        <dbReference type="ARBA" id="ARBA00022729"/>
    </source>
</evidence>
<evidence type="ECO:0000256" key="2">
    <source>
        <dbReference type="ARBA" id="ARBA00007951"/>
    </source>
</evidence>
<evidence type="ECO:0000256" key="6">
    <source>
        <dbReference type="ARBA" id="ARBA00023295"/>
    </source>
</evidence>
<dbReference type="InterPro" id="IPR016286">
    <property type="entry name" value="FUC_metazoa-typ"/>
</dbReference>
<reference evidence="10" key="1">
    <citation type="submission" date="2025-08" db="UniProtKB">
        <authorList>
            <consortium name="RefSeq"/>
        </authorList>
    </citation>
    <scope>IDENTIFICATION</scope>
</reference>
<dbReference type="Gene3D" id="3.20.20.80">
    <property type="entry name" value="Glycosidases"/>
    <property type="match status" value="1"/>
</dbReference>
<comment type="function">
    <text evidence="1">Alpha-L-fucosidase is responsible for hydrolyzing the alpha-1,6-linked fucose joined to the reducing-end N-acetylglucosamine of the carbohydrate moieties of glycoproteins.</text>
</comment>
<dbReference type="InterPro" id="IPR017853">
    <property type="entry name" value="GH"/>
</dbReference>
<dbReference type="Proteomes" id="UP000694915">
    <property type="component" value="Linkage group LG4"/>
</dbReference>
<dbReference type="PRINTS" id="PR00741">
    <property type="entry name" value="GLHYDRLASE29"/>
</dbReference>
<keyword evidence="5" id="KW-0378">Hydrolase</keyword>
<evidence type="ECO:0000256" key="7">
    <source>
        <dbReference type="SAM" id="SignalP"/>
    </source>
</evidence>